<name>A0A0D1LFJ5_9MYCO</name>
<dbReference type="Gene3D" id="1.10.260.40">
    <property type="entry name" value="lambda repressor-like DNA-binding domains"/>
    <property type="match status" value="1"/>
</dbReference>
<dbReference type="PANTHER" id="PTHR46797:SF1">
    <property type="entry name" value="METHYLPHOSPHONATE SYNTHASE"/>
    <property type="match status" value="1"/>
</dbReference>
<keyword evidence="1" id="KW-0238">DNA-binding</keyword>
<dbReference type="PATRIC" id="fig|280871.6.peg.4674"/>
<dbReference type="GO" id="GO:0003700">
    <property type="term" value="F:DNA-binding transcription factor activity"/>
    <property type="evidence" value="ECO:0007669"/>
    <property type="project" value="TreeGrafter"/>
</dbReference>
<dbReference type="AlphaFoldDB" id="A0A0D1LFJ5"/>
<comment type="caution">
    <text evidence="3">The sequence shown here is derived from an EMBL/GenBank/DDBJ whole genome shotgun (WGS) entry which is preliminary data.</text>
</comment>
<protein>
    <submittedName>
        <fullName evidence="3">XRE family transcriptional regulator</fullName>
    </submittedName>
</protein>
<dbReference type="GO" id="GO:0003677">
    <property type="term" value="F:DNA binding"/>
    <property type="evidence" value="ECO:0007669"/>
    <property type="project" value="UniProtKB-KW"/>
</dbReference>
<dbReference type="InterPro" id="IPR001387">
    <property type="entry name" value="Cro/C1-type_HTH"/>
</dbReference>
<dbReference type="OrthoDB" id="9814751at2"/>
<dbReference type="Gene3D" id="2.60.120.10">
    <property type="entry name" value="Jelly Rolls"/>
    <property type="match status" value="1"/>
</dbReference>
<evidence type="ECO:0000256" key="1">
    <source>
        <dbReference type="ARBA" id="ARBA00023125"/>
    </source>
</evidence>
<dbReference type="Pfam" id="PF07883">
    <property type="entry name" value="Cupin_2"/>
    <property type="match status" value="1"/>
</dbReference>
<dbReference type="InterPro" id="IPR011051">
    <property type="entry name" value="RmlC_Cupin_sf"/>
</dbReference>
<dbReference type="CDD" id="cd00093">
    <property type="entry name" value="HTH_XRE"/>
    <property type="match status" value="1"/>
</dbReference>
<dbReference type="InterPro" id="IPR014710">
    <property type="entry name" value="RmlC-like_jellyroll"/>
</dbReference>
<dbReference type="STRING" id="280871.TL10_22580"/>
<feature type="domain" description="HTH cro/C1-type" evidence="2">
    <location>
        <begin position="15"/>
        <end position="69"/>
    </location>
</feature>
<dbReference type="RefSeq" id="WP_043987425.1">
    <property type="nucleotide sequence ID" value="NZ_BAAARC010000048.1"/>
</dbReference>
<dbReference type="InterPro" id="IPR050807">
    <property type="entry name" value="TransReg_Diox_bact_type"/>
</dbReference>
<evidence type="ECO:0000259" key="2">
    <source>
        <dbReference type="PROSITE" id="PS50943"/>
    </source>
</evidence>
<dbReference type="InterPro" id="IPR013096">
    <property type="entry name" value="Cupin_2"/>
</dbReference>
<accession>A0A0D1LFJ5</accession>
<gene>
    <name evidence="3" type="ORF">TL10_22580</name>
</gene>
<dbReference type="Proteomes" id="UP000032221">
    <property type="component" value="Unassembled WGS sequence"/>
</dbReference>
<proteinExistence type="predicted"/>
<dbReference type="GO" id="GO:0005829">
    <property type="term" value="C:cytosol"/>
    <property type="evidence" value="ECO:0007669"/>
    <property type="project" value="TreeGrafter"/>
</dbReference>
<dbReference type="InterPro" id="IPR010982">
    <property type="entry name" value="Lambda_DNA-bd_dom_sf"/>
</dbReference>
<dbReference type="Pfam" id="PF01381">
    <property type="entry name" value="HTH_3"/>
    <property type="match status" value="1"/>
</dbReference>
<dbReference type="CDD" id="cd02209">
    <property type="entry name" value="cupin_XRE_C"/>
    <property type="match status" value="1"/>
</dbReference>
<dbReference type="SUPFAM" id="SSF47413">
    <property type="entry name" value="lambda repressor-like DNA-binding domains"/>
    <property type="match status" value="1"/>
</dbReference>
<sequence length="199" mass="21243">MGGSPATQLSIAARLKAARSAKRMTLDELAAASGVTKGYLSKVERGQSNASVAALIRICEALELQVGSLFDETPVGEVVRAGEYPPIEFGGTKMNEFQLTPSNERRFQVLMSDIEPGGGSGTDTYSLPAEVEFAMVIEGRLHIDFIEGNGSRITLNQGDALTFDADRPHAFHADAQSGAKVLWVLTPALAHRRLAEAAE</sequence>
<evidence type="ECO:0000313" key="4">
    <source>
        <dbReference type="Proteomes" id="UP000032221"/>
    </source>
</evidence>
<keyword evidence="4" id="KW-1185">Reference proteome</keyword>
<organism evidence="3 4">
    <name type="scientific">Mycolicibacterium llatzerense</name>
    <dbReference type="NCBI Taxonomy" id="280871"/>
    <lineage>
        <taxon>Bacteria</taxon>
        <taxon>Bacillati</taxon>
        <taxon>Actinomycetota</taxon>
        <taxon>Actinomycetes</taxon>
        <taxon>Mycobacteriales</taxon>
        <taxon>Mycobacteriaceae</taxon>
        <taxon>Mycolicibacterium</taxon>
    </lineage>
</organism>
<dbReference type="EMBL" id="JXST01000037">
    <property type="protein sequence ID" value="KIU14771.1"/>
    <property type="molecule type" value="Genomic_DNA"/>
</dbReference>
<dbReference type="PANTHER" id="PTHR46797">
    <property type="entry name" value="HTH-TYPE TRANSCRIPTIONAL REGULATOR"/>
    <property type="match status" value="1"/>
</dbReference>
<dbReference type="SMART" id="SM00530">
    <property type="entry name" value="HTH_XRE"/>
    <property type="match status" value="1"/>
</dbReference>
<evidence type="ECO:0000313" key="3">
    <source>
        <dbReference type="EMBL" id="KIU14771.1"/>
    </source>
</evidence>
<reference evidence="3 4" key="1">
    <citation type="submission" date="2015-01" db="EMBL/GenBank/DDBJ databases">
        <title>Genome sequence of Mycobacterium llatzerense and Mycobacterium immunogenum recovered from brain abscess.</title>
        <authorList>
            <person name="Greninger A.L."/>
            <person name="Langelier C."/>
            <person name="Cunningham G."/>
            <person name="Chiu C.Y."/>
            <person name="Miller S."/>
        </authorList>
    </citation>
    <scope>NUCLEOTIDE SEQUENCE [LARGE SCALE GENOMIC DNA]</scope>
    <source>
        <strain evidence="3 4">CLUC14</strain>
    </source>
</reference>
<dbReference type="PROSITE" id="PS50943">
    <property type="entry name" value="HTH_CROC1"/>
    <property type="match status" value="1"/>
</dbReference>
<dbReference type="SUPFAM" id="SSF51182">
    <property type="entry name" value="RmlC-like cupins"/>
    <property type="match status" value="1"/>
</dbReference>